<dbReference type="CDD" id="cd00160">
    <property type="entry name" value="RhoGEF"/>
    <property type="match status" value="1"/>
</dbReference>
<evidence type="ECO:0000259" key="3">
    <source>
        <dbReference type="PROSITE" id="PS50010"/>
    </source>
</evidence>
<dbReference type="GeneID" id="120834652"/>
<evidence type="ECO:0000256" key="1">
    <source>
        <dbReference type="SAM" id="MobiDB-lite"/>
    </source>
</evidence>
<evidence type="ECO:0000259" key="2">
    <source>
        <dbReference type="PROSITE" id="PS50003"/>
    </source>
</evidence>
<protein>
    <recommendedName>
        <fullName evidence="6">DH domain-containing protein</fullName>
    </recommendedName>
</protein>
<evidence type="ECO:0000313" key="5">
    <source>
        <dbReference type="Proteomes" id="UP000007635"/>
    </source>
</evidence>
<dbReference type="InterPro" id="IPR011993">
    <property type="entry name" value="PH-like_dom_sf"/>
</dbReference>
<sequence>MAQFNGGDEKSRCLIRGVIPYPNPDCCNFDDSLLVDSLISPTQTMRAQLQRPYGWCLEPNSAPDCGGLGESRDPPSQFEDGGPPPDISTALRSLAGMHGLNMKKPSLMHKLFSVPAFEDHDILSPEDFQDKSGDWAADRTEEDLCESFQSKFVHYSPLYQEYFWRVWKENPPCPKPSFVSQLITPHVLDVHDLTPTQYFSDATLPPYKRLEGTLCSPLSPCVKSAPYTLWQDLKEVVQSGLLSDMTTSEIRLQEARFELISSEASYLRSLRVVVNHFCASEALRKALNRMEHHFLFSNITCVMAASEKFLIDLEMRLSESVLISQVGDIVLQHCTKFQILYVPYLTNMMFQERMFNRLLEQNRDFLSSIKKLESNSVCQRRSLKSFLVLPFQRITRIKLILEASIGFFQSILKLTDRDSDSIANLEKAIEAIHQMVMECNKGVERYMQTEELVRLEMTLDFDKVKSVPLVSSGRFLVRQGPMRRLHAEVTNASRVSFVSIHLHLFNDLLIISEKALKFKVMAHASTSSVHIKHLDSEACDLPTHSFLLTLSQSHSGQQTAMILVANTRSDKEEWIEALSSKQ</sequence>
<dbReference type="GO" id="GO:0005085">
    <property type="term" value="F:guanyl-nucleotide exchange factor activity"/>
    <property type="evidence" value="ECO:0007669"/>
    <property type="project" value="InterPro"/>
</dbReference>
<dbReference type="GO" id="GO:0005737">
    <property type="term" value="C:cytoplasm"/>
    <property type="evidence" value="ECO:0007669"/>
    <property type="project" value="TreeGrafter"/>
</dbReference>
<reference evidence="4" key="3">
    <citation type="submission" date="2025-09" db="UniProtKB">
        <authorList>
            <consortium name="Ensembl"/>
        </authorList>
    </citation>
    <scope>IDENTIFICATION</scope>
</reference>
<accession>A0AAQ4RRR4</accession>
<dbReference type="InterPro" id="IPR000219">
    <property type="entry name" value="DH_dom"/>
</dbReference>
<keyword evidence="5" id="KW-1185">Reference proteome</keyword>
<feature type="region of interest" description="Disordered" evidence="1">
    <location>
        <begin position="64"/>
        <end position="85"/>
    </location>
</feature>
<dbReference type="InterPro" id="IPR035899">
    <property type="entry name" value="DBL_dom_sf"/>
</dbReference>
<dbReference type="InterPro" id="IPR047270">
    <property type="entry name" value="PH_ephexin"/>
</dbReference>
<proteinExistence type="predicted"/>
<dbReference type="Gene3D" id="1.20.900.10">
    <property type="entry name" value="Dbl homology (DH) domain"/>
    <property type="match status" value="1"/>
</dbReference>
<dbReference type="GO" id="GO:0005634">
    <property type="term" value="C:nucleus"/>
    <property type="evidence" value="ECO:0007669"/>
    <property type="project" value="TreeGrafter"/>
</dbReference>
<feature type="domain" description="DH" evidence="3">
    <location>
        <begin position="251"/>
        <end position="442"/>
    </location>
</feature>
<dbReference type="Gene3D" id="2.30.29.30">
    <property type="entry name" value="Pleckstrin-homology domain (PH domain)/Phosphotyrosine-binding domain (PTB)"/>
    <property type="match status" value="1"/>
</dbReference>
<evidence type="ECO:0000313" key="4">
    <source>
        <dbReference type="Ensembl" id="ENSGACP00000065357.1"/>
    </source>
</evidence>
<evidence type="ECO:0008006" key="6">
    <source>
        <dbReference type="Google" id="ProtNLM"/>
    </source>
</evidence>
<dbReference type="Pfam" id="PF00621">
    <property type="entry name" value="RhoGEF"/>
    <property type="match status" value="1"/>
</dbReference>
<dbReference type="Ensembl" id="ENSGACT00000030133.1">
    <property type="protein sequence ID" value="ENSGACP00000065357.1"/>
    <property type="gene ID" value="ENSGACG00000037332.1"/>
</dbReference>
<dbReference type="PANTHER" id="PTHR12845:SF2">
    <property type="entry name" value="DH DOMAIN-CONTAINING PROTEIN-RELATED"/>
    <property type="match status" value="1"/>
</dbReference>
<dbReference type="SUPFAM" id="SSF48065">
    <property type="entry name" value="DBL homology domain (DH-domain)"/>
    <property type="match status" value="1"/>
</dbReference>
<dbReference type="PANTHER" id="PTHR12845">
    <property type="entry name" value="GUANINE NUCLEOTIDE EXCHANGE FACTOR"/>
    <property type="match status" value="1"/>
</dbReference>
<dbReference type="PROSITE" id="PS50003">
    <property type="entry name" value="PH_DOMAIN"/>
    <property type="match status" value="1"/>
</dbReference>
<feature type="domain" description="PH" evidence="2">
    <location>
        <begin position="475"/>
        <end position="582"/>
    </location>
</feature>
<reference evidence="4" key="2">
    <citation type="submission" date="2025-08" db="UniProtKB">
        <authorList>
            <consortium name="Ensembl"/>
        </authorList>
    </citation>
    <scope>IDENTIFICATION</scope>
</reference>
<dbReference type="SMART" id="SM00325">
    <property type="entry name" value="RhoGEF"/>
    <property type="match status" value="1"/>
</dbReference>
<dbReference type="CDD" id="cd01221">
    <property type="entry name" value="PH_ephexin"/>
    <property type="match status" value="1"/>
</dbReference>
<dbReference type="SUPFAM" id="SSF50729">
    <property type="entry name" value="PH domain-like"/>
    <property type="match status" value="1"/>
</dbReference>
<dbReference type="InterPro" id="IPR047271">
    <property type="entry name" value="Ephexin-like"/>
</dbReference>
<dbReference type="AlphaFoldDB" id="A0AAQ4RRR4"/>
<dbReference type="InterPro" id="IPR001849">
    <property type="entry name" value="PH_domain"/>
</dbReference>
<dbReference type="Proteomes" id="UP000007635">
    <property type="component" value="Chromosome XVII"/>
</dbReference>
<dbReference type="KEGG" id="gat:120834652"/>
<dbReference type="GeneTree" id="ENSGT01030000234571"/>
<organism evidence="4 5">
    <name type="scientific">Gasterosteus aculeatus aculeatus</name>
    <name type="common">three-spined stickleback</name>
    <dbReference type="NCBI Taxonomy" id="481459"/>
    <lineage>
        <taxon>Eukaryota</taxon>
        <taxon>Metazoa</taxon>
        <taxon>Chordata</taxon>
        <taxon>Craniata</taxon>
        <taxon>Vertebrata</taxon>
        <taxon>Euteleostomi</taxon>
        <taxon>Actinopterygii</taxon>
        <taxon>Neopterygii</taxon>
        <taxon>Teleostei</taxon>
        <taxon>Neoteleostei</taxon>
        <taxon>Acanthomorphata</taxon>
        <taxon>Eupercaria</taxon>
        <taxon>Perciformes</taxon>
        <taxon>Cottioidei</taxon>
        <taxon>Gasterosteales</taxon>
        <taxon>Gasterosteidae</taxon>
        <taxon>Gasterosteus</taxon>
    </lineage>
</organism>
<reference evidence="4 5" key="1">
    <citation type="journal article" date="2021" name="G3 (Bethesda)">
        <title>Improved contiguity of the threespine stickleback genome using long-read sequencing.</title>
        <authorList>
            <person name="Nath S."/>
            <person name="Shaw D.E."/>
            <person name="White M.A."/>
        </authorList>
    </citation>
    <scope>NUCLEOTIDE SEQUENCE [LARGE SCALE GENOMIC DNA]</scope>
    <source>
        <strain evidence="4 5">Lake Benthic</strain>
    </source>
</reference>
<dbReference type="PROSITE" id="PS50010">
    <property type="entry name" value="DH_2"/>
    <property type="match status" value="1"/>
</dbReference>
<dbReference type="RefSeq" id="XP_040058685.1">
    <property type="nucleotide sequence ID" value="XM_040202751.1"/>
</dbReference>
<name>A0AAQ4RRR4_GASAC</name>